<comment type="similarity">
    <text evidence="7">Belongs to the binding-protein-dependent transport system permease family.</text>
</comment>
<dbReference type="GO" id="GO:0055085">
    <property type="term" value="P:transmembrane transport"/>
    <property type="evidence" value="ECO:0007669"/>
    <property type="project" value="InterPro"/>
</dbReference>
<evidence type="ECO:0000256" key="6">
    <source>
        <dbReference type="ARBA" id="ARBA00023136"/>
    </source>
</evidence>
<feature type="transmembrane region" description="Helical" evidence="7">
    <location>
        <begin position="75"/>
        <end position="101"/>
    </location>
</feature>
<dbReference type="Proteomes" id="UP001139179">
    <property type="component" value="Unassembled WGS sequence"/>
</dbReference>
<protein>
    <submittedName>
        <fullName evidence="9">Carbohydrate ABC transporter permease</fullName>
    </submittedName>
</protein>
<keyword evidence="3" id="KW-1003">Cell membrane</keyword>
<evidence type="ECO:0000313" key="9">
    <source>
        <dbReference type="EMBL" id="MCM3712978.1"/>
    </source>
</evidence>
<evidence type="ECO:0000256" key="7">
    <source>
        <dbReference type="RuleBase" id="RU363032"/>
    </source>
</evidence>
<accession>A0A9X2DQ02</accession>
<organism evidence="9 10">
    <name type="scientific">Halalkalibacter oceani</name>
    <dbReference type="NCBI Taxonomy" id="1653776"/>
    <lineage>
        <taxon>Bacteria</taxon>
        <taxon>Bacillati</taxon>
        <taxon>Bacillota</taxon>
        <taxon>Bacilli</taxon>
        <taxon>Bacillales</taxon>
        <taxon>Bacillaceae</taxon>
        <taxon>Halalkalibacter</taxon>
    </lineage>
</organism>
<feature type="transmembrane region" description="Helical" evidence="7">
    <location>
        <begin position="113"/>
        <end position="138"/>
    </location>
</feature>
<dbReference type="RefSeq" id="WP_251221828.1">
    <property type="nucleotide sequence ID" value="NZ_JAMBOL010000002.1"/>
</dbReference>
<keyword evidence="4 7" id="KW-0812">Transmembrane</keyword>
<dbReference type="AlphaFoldDB" id="A0A9X2DQ02"/>
<keyword evidence="5 7" id="KW-1133">Transmembrane helix</keyword>
<evidence type="ECO:0000256" key="5">
    <source>
        <dbReference type="ARBA" id="ARBA00022989"/>
    </source>
</evidence>
<sequence>MNNHALASKKNVLKLLSIIGISACALITLVPLVWMLATSLKIESEAITFPPTLIGSRLAFENFADAWNFIPFGRYFFNTIFVSVSIVILELLTASLAAYAFARLRFPGRDLLFVLYLSTLMIPVQVTIIPQFILMNYFGWIDTYQGLILPNAFTAFGTFLLRQFFLGIPYELEEAGRIDGCTRFGLYWRIILPLGKPALAALAVFSFVNQWNNFLWPLIMTNSVEMRVLSVGLQAFQLQYGTVWHLMMAAAAIAIIPSILVFVFLQRYLEEGITMSGMGGR</sequence>
<name>A0A9X2DQ02_9BACI</name>
<evidence type="ECO:0000259" key="8">
    <source>
        <dbReference type="PROSITE" id="PS50928"/>
    </source>
</evidence>
<dbReference type="CDD" id="cd06261">
    <property type="entry name" value="TM_PBP2"/>
    <property type="match status" value="1"/>
</dbReference>
<evidence type="ECO:0000313" key="10">
    <source>
        <dbReference type="Proteomes" id="UP001139179"/>
    </source>
</evidence>
<keyword evidence="2 7" id="KW-0813">Transport</keyword>
<reference evidence="9" key="1">
    <citation type="submission" date="2022-05" db="EMBL/GenBank/DDBJ databases">
        <title>Comparative Genomics of Spacecraft Associated Microbes.</title>
        <authorList>
            <person name="Tran M.T."/>
            <person name="Wright A."/>
            <person name="Seuylemezian A."/>
            <person name="Eisen J."/>
            <person name="Coil D."/>
        </authorList>
    </citation>
    <scope>NUCLEOTIDE SEQUENCE</scope>
    <source>
        <strain evidence="9">214.1.1</strain>
    </source>
</reference>
<feature type="transmembrane region" description="Helical" evidence="7">
    <location>
        <begin position="243"/>
        <end position="265"/>
    </location>
</feature>
<dbReference type="Gene3D" id="1.10.3720.10">
    <property type="entry name" value="MetI-like"/>
    <property type="match status" value="1"/>
</dbReference>
<evidence type="ECO:0000256" key="4">
    <source>
        <dbReference type="ARBA" id="ARBA00022692"/>
    </source>
</evidence>
<comment type="caution">
    <text evidence="9">The sequence shown here is derived from an EMBL/GenBank/DDBJ whole genome shotgun (WGS) entry which is preliminary data.</text>
</comment>
<dbReference type="EMBL" id="JAMBOL010000002">
    <property type="protein sequence ID" value="MCM3712978.1"/>
    <property type="molecule type" value="Genomic_DNA"/>
</dbReference>
<evidence type="ECO:0000256" key="2">
    <source>
        <dbReference type="ARBA" id="ARBA00022448"/>
    </source>
</evidence>
<proteinExistence type="inferred from homology"/>
<keyword evidence="10" id="KW-1185">Reference proteome</keyword>
<dbReference type="InterPro" id="IPR000515">
    <property type="entry name" value="MetI-like"/>
</dbReference>
<dbReference type="GO" id="GO:0005886">
    <property type="term" value="C:plasma membrane"/>
    <property type="evidence" value="ECO:0007669"/>
    <property type="project" value="UniProtKB-SubCell"/>
</dbReference>
<dbReference type="PROSITE" id="PS50928">
    <property type="entry name" value="ABC_TM1"/>
    <property type="match status" value="1"/>
</dbReference>
<feature type="transmembrane region" description="Helical" evidence="7">
    <location>
        <begin position="144"/>
        <end position="165"/>
    </location>
</feature>
<dbReference type="PANTHER" id="PTHR43744">
    <property type="entry name" value="ABC TRANSPORTER PERMEASE PROTEIN MG189-RELATED-RELATED"/>
    <property type="match status" value="1"/>
</dbReference>
<dbReference type="SUPFAM" id="SSF161098">
    <property type="entry name" value="MetI-like"/>
    <property type="match status" value="1"/>
</dbReference>
<feature type="domain" description="ABC transmembrane type-1" evidence="8">
    <location>
        <begin position="76"/>
        <end position="265"/>
    </location>
</feature>
<dbReference type="Pfam" id="PF00528">
    <property type="entry name" value="BPD_transp_1"/>
    <property type="match status" value="1"/>
</dbReference>
<keyword evidence="6 7" id="KW-0472">Membrane</keyword>
<feature type="transmembrane region" description="Helical" evidence="7">
    <location>
        <begin position="12"/>
        <end position="34"/>
    </location>
</feature>
<dbReference type="InterPro" id="IPR035906">
    <property type="entry name" value="MetI-like_sf"/>
</dbReference>
<dbReference type="PANTHER" id="PTHR43744:SF12">
    <property type="entry name" value="ABC TRANSPORTER PERMEASE PROTEIN MG189-RELATED"/>
    <property type="match status" value="1"/>
</dbReference>
<feature type="transmembrane region" description="Helical" evidence="7">
    <location>
        <begin position="186"/>
        <end position="208"/>
    </location>
</feature>
<evidence type="ECO:0000256" key="3">
    <source>
        <dbReference type="ARBA" id="ARBA00022475"/>
    </source>
</evidence>
<comment type="subcellular location">
    <subcellularLocation>
        <location evidence="1 7">Cell membrane</location>
        <topology evidence="1 7">Multi-pass membrane protein</topology>
    </subcellularLocation>
</comment>
<evidence type="ECO:0000256" key="1">
    <source>
        <dbReference type="ARBA" id="ARBA00004651"/>
    </source>
</evidence>
<gene>
    <name evidence="9" type="ORF">M3202_02710</name>
</gene>